<protein>
    <submittedName>
        <fullName evidence="1">Uncharacterized protein</fullName>
    </submittedName>
</protein>
<comment type="caution">
    <text evidence="1">The sequence shown here is derived from an EMBL/GenBank/DDBJ whole genome shotgun (WGS) entry which is preliminary data.</text>
</comment>
<reference evidence="1 2" key="1">
    <citation type="journal article" date="2016" name="Front. Microbiol.">
        <title>Comprehensive Phylogenetic Analysis of Bovine Non-aureus Staphylococci Species Based on Whole-Genome Sequencing.</title>
        <authorList>
            <person name="Naushad S."/>
            <person name="Barkema H.W."/>
            <person name="Luby C."/>
            <person name="Condas L.A."/>
            <person name="Nobrega D.B."/>
            <person name="Carson D.A."/>
            <person name="De Buck J."/>
        </authorList>
    </citation>
    <scope>NUCLEOTIDE SEQUENCE [LARGE SCALE GENOMIC DNA]</scope>
    <source>
        <strain evidence="1 2">SNUC 1388</strain>
    </source>
</reference>
<accession>A0A418HDX9</accession>
<sequence>MSIKDIEFWMNLSDKLKDVWFFILIPVVISIIKLLNKNDLYQTRNVEKIKLILKNTWLFILMTIAALIYLVSMISFSLSGYPKAEVMQYISKWDNIGSFIILIIMYAMLFPVVTIPFLGERRNKRYFVEKNNNDIVEREIIDRVYINGKDKLILKDGKGLQTEKNVTDVDNLTFKTEDKKSWITMEDIQSLFLKLKDRSKKMRVFIFIFICSIPTVYLAWNVPNVIDMFKKLQYWTDIFMCIGLFTLPLILIIELYYVVFIVYEILFKRS</sequence>
<dbReference type="RefSeq" id="WP_119503651.1">
    <property type="nucleotide sequence ID" value="NZ_QXRZ01000015.1"/>
</dbReference>
<dbReference type="AlphaFoldDB" id="A0A418HDX9"/>
<organism evidence="1 2">
    <name type="scientific">Staphylococcus gallinarum</name>
    <dbReference type="NCBI Taxonomy" id="1293"/>
    <lineage>
        <taxon>Bacteria</taxon>
        <taxon>Bacillati</taxon>
        <taxon>Bacillota</taxon>
        <taxon>Bacilli</taxon>
        <taxon>Bacillales</taxon>
        <taxon>Staphylococcaceae</taxon>
        <taxon>Staphylococcus</taxon>
    </lineage>
</organism>
<gene>
    <name evidence="1" type="ORF">BUZ01_13400</name>
</gene>
<dbReference type="Proteomes" id="UP000283576">
    <property type="component" value="Unassembled WGS sequence"/>
</dbReference>
<dbReference type="EMBL" id="QXRZ01000015">
    <property type="protein sequence ID" value="RIL41134.1"/>
    <property type="molecule type" value="Genomic_DNA"/>
</dbReference>
<evidence type="ECO:0000313" key="1">
    <source>
        <dbReference type="EMBL" id="RIL41134.1"/>
    </source>
</evidence>
<proteinExistence type="predicted"/>
<name>A0A418HDX9_STAGA</name>
<evidence type="ECO:0000313" key="2">
    <source>
        <dbReference type="Proteomes" id="UP000283576"/>
    </source>
</evidence>